<evidence type="ECO:0000256" key="11">
    <source>
        <dbReference type="ARBA" id="ARBA00022741"/>
    </source>
</evidence>
<dbReference type="GO" id="GO:0009881">
    <property type="term" value="F:photoreceptor activity"/>
    <property type="evidence" value="ECO:0007669"/>
    <property type="project" value="UniProtKB-KW"/>
</dbReference>
<dbReference type="InterPro" id="IPR000014">
    <property type="entry name" value="PAS"/>
</dbReference>
<evidence type="ECO:0000256" key="16">
    <source>
        <dbReference type="ARBA" id="ARBA00023170"/>
    </source>
</evidence>
<gene>
    <name evidence="18" type="ORF">HNQ75_001531</name>
</gene>
<accession>A0A7W9YWE3</accession>
<evidence type="ECO:0000256" key="13">
    <source>
        <dbReference type="ARBA" id="ARBA00022840"/>
    </source>
</evidence>
<keyword evidence="4" id="KW-0600">Photoreceptor protein</keyword>
<comment type="caution">
    <text evidence="18">The sequence shown here is derived from an EMBL/GenBank/DDBJ whole genome shotgun (WGS) entry which is preliminary data.</text>
</comment>
<organism evidence="18 19">
    <name type="scientific">Pseudorhizobium flavum</name>
    <dbReference type="NCBI Taxonomy" id="1335061"/>
    <lineage>
        <taxon>Bacteria</taxon>
        <taxon>Pseudomonadati</taxon>
        <taxon>Pseudomonadota</taxon>
        <taxon>Alphaproteobacteria</taxon>
        <taxon>Hyphomicrobiales</taxon>
        <taxon>Rhizobiaceae</taxon>
        <taxon>Rhizobium/Agrobacterium group</taxon>
        <taxon>Pseudorhizobium</taxon>
    </lineage>
</organism>
<dbReference type="Gene3D" id="3.30.565.10">
    <property type="entry name" value="Histidine kinase-like ATPase, C-terminal domain"/>
    <property type="match status" value="1"/>
</dbReference>
<evidence type="ECO:0000256" key="2">
    <source>
        <dbReference type="ARBA" id="ARBA00012438"/>
    </source>
</evidence>
<keyword evidence="5" id="KW-0597">Phosphoprotein</keyword>
<dbReference type="InterPro" id="IPR035965">
    <property type="entry name" value="PAS-like_dom_sf"/>
</dbReference>
<keyword evidence="8" id="KW-0288">FMN</keyword>
<comment type="catalytic activity">
    <reaction evidence="1">
        <text>ATP + protein L-histidine = ADP + protein N-phospho-L-histidine.</text>
        <dbReference type="EC" id="2.7.13.3"/>
    </reaction>
</comment>
<dbReference type="InterPro" id="IPR036890">
    <property type="entry name" value="HATPase_C_sf"/>
</dbReference>
<dbReference type="Proteomes" id="UP000535501">
    <property type="component" value="Unassembled WGS sequence"/>
</dbReference>
<keyword evidence="13" id="KW-0067">ATP-binding</keyword>
<keyword evidence="11" id="KW-0547">Nucleotide-binding</keyword>
<dbReference type="Pfam" id="PF08447">
    <property type="entry name" value="PAS_3"/>
    <property type="match status" value="1"/>
</dbReference>
<dbReference type="InterPro" id="IPR011102">
    <property type="entry name" value="Sig_transdc_His_kinase_HWE"/>
</dbReference>
<evidence type="ECO:0000256" key="6">
    <source>
        <dbReference type="ARBA" id="ARBA00022606"/>
    </source>
</evidence>
<proteinExistence type="predicted"/>
<name>A0A7W9YWE3_9HYPH</name>
<evidence type="ECO:0000259" key="17">
    <source>
        <dbReference type="PROSITE" id="PS50113"/>
    </source>
</evidence>
<evidence type="ECO:0000256" key="4">
    <source>
        <dbReference type="ARBA" id="ARBA00022543"/>
    </source>
</evidence>
<evidence type="ECO:0000313" key="18">
    <source>
        <dbReference type="EMBL" id="MBB6179563.1"/>
    </source>
</evidence>
<dbReference type="Pfam" id="PF07536">
    <property type="entry name" value="HWE_HK"/>
    <property type="match status" value="1"/>
</dbReference>
<sequence length="274" mass="30668">MFHPEDRELAWAVWQKCLRTGEPYHIEYRLRHRSAQYRWVIGRAQAVRDMDGRIVRWFGTCTDVHDLKVAEEQRELIARELSHRIKNIFAVVSSILTLSARGFPEARDYANAVRARLDALGIAHEYVRPHGPESRPPEEATTVHGLLRALLKPYDNSAGARFTIAGCDAHIGTQAATGLSLVIHELATNAVKYGALASPDGHVKIGCDTLAEQFRLRWQELGGPAVMGPPIRTGFGSTLAERVAMANFGARIEREWCREGLIVNFISSYDSLEL</sequence>
<dbReference type="SUPFAM" id="SSF55785">
    <property type="entry name" value="PYP-like sensor domain (PAS domain)"/>
    <property type="match status" value="1"/>
</dbReference>
<evidence type="ECO:0000256" key="14">
    <source>
        <dbReference type="ARBA" id="ARBA00022991"/>
    </source>
</evidence>
<evidence type="ECO:0000256" key="8">
    <source>
        <dbReference type="ARBA" id="ARBA00022643"/>
    </source>
</evidence>
<evidence type="ECO:0000256" key="1">
    <source>
        <dbReference type="ARBA" id="ARBA00000085"/>
    </source>
</evidence>
<evidence type="ECO:0000256" key="10">
    <source>
        <dbReference type="ARBA" id="ARBA00022737"/>
    </source>
</evidence>
<reference evidence="18 19" key="1">
    <citation type="submission" date="2020-08" db="EMBL/GenBank/DDBJ databases">
        <title>Genomic Encyclopedia of Type Strains, Phase IV (KMG-IV): sequencing the most valuable type-strain genomes for metagenomic binning, comparative biology and taxonomic classification.</title>
        <authorList>
            <person name="Goeker M."/>
        </authorList>
    </citation>
    <scope>NUCLEOTIDE SEQUENCE [LARGE SCALE GENOMIC DNA]</scope>
    <source>
        <strain evidence="18 19">DSM 102134</strain>
    </source>
</reference>
<keyword evidence="9" id="KW-0808">Transferase</keyword>
<feature type="domain" description="PAC" evidence="17">
    <location>
        <begin position="24"/>
        <end position="76"/>
    </location>
</feature>
<dbReference type="InterPro" id="IPR001610">
    <property type="entry name" value="PAC"/>
</dbReference>
<protein>
    <recommendedName>
        <fullName evidence="3">Blue-light-activated histidine kinase</fullName>
        <ecNumber evidence="2">2.7.13.3</ecNumber>
    </recommendedName>
</protein>
<keyword evidence="10" id="KW-0677">Repeat</keyword>
<keyword evidence="12 18" id="KW-0418">Kinase</keyword>
<dbReference type="SMART" id="SM00086">
    <property type="entry name" value="PAC"/>
    <property type="match status" value="1"/>
</dbReference>
<dbReference type="NCBIfam" id="TIGR00229">
    <property type="entry name" value="sensory_box"/>
    <property type="match status" value="1"/>
</dbReference>
<evidence type="ECO:0000256" key="3">
    <source>
        <dbReference type="ARBA" id="ARBA00021740"/>
    </source>
</evidence>
<dbReference type="EMBL" id="JACHEJ010000003">
    <property type="protein sequence ID" value="MBB6179563.1"/>
    <property type="molecule type" value="Genomic_DNA"/>
</dbReference>
<dbReference type="Gene3D" id="3.30.450.20">
    <property type="entry name" value="PAS domain"/>
    <property type="match status" value="1"/>
</dbReference>
<keyword evidence="7" id="KW-0285">Flavoprotein</keyword>
<evidence type="ECO:0000256" key="12">
    <source>
        <dbReference type="ARBA" id="ARBA00022777"/>
    </source>
</evidence>
<keyword evidence="15" id="KW-0843">Virulence</keyword>
<dbReference type="PROSITE" id="PS50113">
    <property type="entry name" value="PAC"/>
    <property type="match status" value="1"/>
</dbReference>
<keyword evidence="19" id="KW-1185">Reference proteome</keyword>
<dbReference type="SMART" id="SM00911">
    <property type="entry name" value="HWE_HK"/>
    <property type="match status" value="1"/>
</dbReference>
<keyword evidence="14" id="KW-0157">Chromophore</keyword>
<evidence type="ECO:0000256" key="15">
    <source>
        <dbReference type="ARBA" id="ARBA00023026"/>
    </source>
</evidence>
<evidence type="ECO:0000313" key="19">
    <source>
        <dbReference type="Proteomes" id="UP000535501"/>
    </source>
</evidence>
<dbReference type="CDD" id="cd00130">
    <property type="entry name" value="PAS"/>
    <property type="match status" value="1"/>
</dbReference>
<dbReference type="InterPro" id="IPR000700">
    <property type="entry name" value="PAS-assoc_C"/>
</dbReference>
<evidence type="ECO:0000256" key="9">
    <source>
        <dbReference type="ARBA" id="ARBA00022679"/>
    </source>
</evidence>
<dbReference type="PANTHER" id="PTHR41523:SF8">
    <property type="entry name" value="ETHYLENE RESPONSE SENSOR PROTEIN"/>
    <property type="match status" value="1"/>
</dbReference>
<dbReference type="InterPro" id="IPR013655">
    <property type="entry name" value="PAS_fold_3"/>
</dbReference>
<keyword evidence="16" id="KW-0675">Receptor</keyword>
<dbReference type="EC" id="2.7.13.3" evidence="2"/>
<evidence type="ECO:0000256" key="5">
    <source>
        <dbReference type="ARBA" id="ARBA00022553"/>
    </source>
</evidence>
<dbReference type="GO" id="GO:0005524">
    <property type="term" value="F:ATP binding"/>
    <property type="evidence" value="ECO:0007669"/>
    <property type="project" value="UniProtKB-KW"/>
</dbReference>
<keyword evidence="6" id="KW-0716">Sensory transduction</keyword>
<dbReference type="GO" id="GO:0004673">
    <property type="term" value="F:protein histidine kinase activity"/>
    <property type="evidence" value="ECO:0007669"/>
    <property type="project" value="UniProtKB-EC"/>
</dbReference>
<dbReference type="AlphaFoldDB" id="A0A7W9YWE3"/>
<dbReference type="PANTHER" id="PTHR41523">
    <property type="entry name" value="TWO-COMPONENT SYSTEM SENSOR PROTEIN"/>
    <property type="match status" value="1"/>
</dbReference>
<evidence type="ECO:0000256" key="7">
    <source>
        <dbReference type="ARBA" id="ARBA00022630"/>
    </source>
</evidence>